<name>A0A915KNQ0_ROMCU</name>
<reference evidence="6" key="1">
    <citation type="submission" date="2022-11" db="UniProtKB">
        <authorList>
            <consortium name="WormBaseParasite"/>
        </authorList>
    </citation>
    <scope>IDENTIFICATION</scope>
</reference>
<dbReference type="Gene3D" id="1.10.1280.10">
    <property type="entry name" value="Di-copper center containing domain from catechol oxidase"/>
    <property type="match status" value="1"/>
</dbReference>
<proteinExistence type="predicted"/>
<evidence type="ECO:0000259" key="4">
    <source>
        <dbReference type="PROSITE" id="PS00498"/>
    </source>
</evidence>
<dbReference type="InterPro" id="IPR008922">
    <property type="entry name" value="Di-copper_centre_dom_sf"/>
</dbReference>
<dbReference type="PANTHER" id="PTHR11474:SF126">
    <property type="entry name" value="TYROSINASE-LIKE PROTEIN TYR-1-RELATED"/>
    <property type="match status" value="1"/>
</dbReference>
<keyword evidence="2" id="KW-0186">Copper</keyword>
<dbReference type="PROSITE" id="PS00497">
    <property type="entry name" value="TYROSINASE_1"/>
    <property type="match status" value="1"/>
</dbReference>
<dbReference type="AlphaFoldDB" id="A0A915KNQ0"/>
<dbReference type="PROSITE" id="PS00498">
    <property type="entry name" value="TYROSINASE_2"/>
    <property type="match status" value="1"/>
</dbReference>
<evidence type="ECO:0000256" key="2">
    <source>
        <dbReference type="ARBA" id="ARBA00023008"/>
    </source>
</evidence>
<evidence type="ECO:0000259" key="3">
    <source>
        <dbReference type="PROSITE" id="PS00497"/>
    </source>
</evidence>
<dbReference type="PANTHER" id="PTHR11474">
    <property type="entry name" value="TYROSINASE FAMILY MEMBER"/>
    <property type="match status" value="1"/>
</dbReference>
<dbReference type="GO" id="GO:0016491">
    <property type="term" value="F:oxidoreductase activity"/>
    <property type="evidence" value="ECO:0007669"/>
    <property type="project" value="InterPro"/>
</dbReference>
<protein>
    <submittedName>
        <fullName evidence="6">Tyrosinase copper-binding domain-containing protein</fullName>
    </submittedName>
</protein>
<feature type="domain" description="Tyrosinase copper-binding" evidence="4">
    <location>
        <begin position="346"/>
        <end position="357"/>
    </location>
</feature>
<evidence type="ECO:0000313" key="6">
    <source>
        <dbReference type="WBParaSite" id="nRc.2.0.1.t39382-RA"/>
    </source>
</evidence>
<dbReference type="InterPro" id="IPR050316">
    <property type="entry name" value="Tyrosinase/Hemocyanin"/>
</dbReference>
<keyword evidence="5" id="KW-1185">Reference proteome</keyword>
<dbReference type="Proteomes" id="UP000887565">
    <property type="component" value="Unplaced"/>
</dbReference>
<dbReference type="Pfam" id="PF00264">
    <property type="entry name" value="Tyrosinase"/>
    <property type="match status" value="1"/>
</dbReference>
<evidence type="ECO:0000313" key="5">
    <source>
        <dbReference type="Proteomes" id="UP000887565"/>
    </source>
</evidence>
<accession>A0A915KNQ0</accession>
<dbReference type="WBParaSite" id="nRc.2.0.1.t39382-RA">
    <property type="protein sequence ID" value="nRc.2.0.1.t39382-RA"/>
    <property type="gene ID" value="nRc.2.0.1.g39382"/>
</dbReference>
<feature type="domain" description="Tyrosinase copper-binding" evidence="3">
    <location>
        <begin position="183"/>
        <end position="200"/>
    </location>
</feature>
<dbReference type="SUPFAM" id="SSF48056">
    <property type="entry name" value="Di-copper centre-containing domain"/>
    <property type="match status" value="1"/>
</dbReference>
<sequence>MHFSGGLSIQRETQCAKDYFENFPNLKNHFSERDARRVCQHEALWQKGVKRVKSAEESDLTSDQLSWLKSIWSCKKFDCLCDGVPACQTMLKAIKKILKRQMALRREKRDVPFNKGIYEDLRSHVAQKILPMSVRKEIRMLTDSERQTYIRAVNKLKSEKIDNMSKYDILIHLHTPEYSPSAHFCTAFLPFHREFVTNFEIALRQAEPDVVGSPYWDSEMDASLPNPAHSVLWTDEFFGPGEGYVQSGPYGHWNTLAIPTAARFNTSTPVLRILGNDTSTGELFQYAGLFKASNIAEMMNRTEFSQLTYCIDPFFEFLHVILTSSKGTIHDWVGGHMTDIPAAVNDPIFFVFHSFVDYLWELWRHKHQTREQRETDYPSDHGSCNNQTECFADSQLKPFSIKVIDALSNYYTDKLYTYSPRPTCDNKTLDCGSPYLFCDSTTIKCMSKVKIGGNCSGFEGQDICHKSVCFDGVCMIREERDDQTVEELDANIDIQSISQVETMSTEIATTTDKYTLVVAENLTYSISNNETVIGQAATKVTVPVQMRTTIDGQTDNETVAEKVNEGHHIEFSIGQAAAEITLPVQMRTTIDNQTDNKTIAEKINEGQAVAEITVPVQMRTTIDNQTDNKTIAEKINEAHTIEYSTGQAVAEISAPVQMKTTMDNQTDNETVAEKIYEDQVETTVFKEIATTSNEYADVAIGNLLHSTSDNETVSKITNNSQAVADITVTLEMRTTMDNQTDNVVVAEKIDKGRSLSEVVAPIEIVLAMSTTTKASSDFVIDNLITDTEIAGIINEKHNGTDYEILGKLEFDNVTVIL</sequence>
<dbReference type="InterPro" id="IPR002227">
    <property type="entry name" value="Tyrosinase_Cu-bd"/>
</dbReference>
<dbReference type="OMA" id="TMDNQTD"/>
<organism evidence="5 6">
    <name type="scientific">Romanomermis culicivorax</name>
    <name type="common">Nematode worm</name>
    <dbReference type="NCBI Taxonomy" id="13658"/>
    <lineage>
        <taxon>Eukaryota</taxon>
        <taxon>Metazoa</taxon>
        <taxon>Ecdysozoa</taxon>
        <taxon>Nematoda</taxon>
        <taxon>Enoplea</taxon>
        <taxon>Dorylaimia</taxon>
        <taxon>Mermithida</taxon>
        <taxon>Mermithoidea</taxon>
        <taxon>Mermithidae</taxon>
        <taxon>Romanomermis</taxon>
    </lineage>
</organism>
<dbReference type="GO" id="GO:0046872">
    <property type="term" value="F:metal ion binding"/>
    <property type="evidence" value="ECO:0007669"/>
    <property type="project" value="UniProtKB-KW"/>
</dbReference>
<evidence type="ECO:0000256" key="1">
    <source>
        <dbReference type="ARBA" id="ARBA00022723"/>
    </source>
</evidence>
<dbReference type="PRINTS" id="PR00092">
    <property type="entry name" value="TYROSINASE"/>
</dbReference>
<keyword evidence="1" id="KW-0479">Metal-binding</keyword>